<gene>
    <name evidence="2" type="ORF">ACFQ16_19670</name>
</gene>
<accession>A0ABW3FTT1</accession>
<sequence length="63" mass="6731">MEYEFRKSSYSGGASGACVEVALNVPRVRAVRDSKDPEGALLVFESSRFRGFVAAVKAGAFDA</sequence>
<evidence type="ECO:0000313" key="3">
    <source>
        <dbReference type="Proteomes" id="UP001597018"/>
    </source>
</evidence>
<dbReference type="InterPro" id="IPR007278">
    <property type="entry name" value="DUF397"/>
</dbReference>
<comment type="caution">
    <text evidence="2">The sequence shown here is derived from an EMBL/GenBank/DDBJ whole genome shotgun (WGS) entry which is preliminary data.</text>
</comment>
<keyword evidence="3" id="KW-1185">Reference proteome</keyword>
<dbReference type="Pfam" id="PF04149">
    <property type="entry name" value="DUF397"/>
    <property type="match status" value="1"/>
</dbReference>
<evidence type="ECO:0000313" key="2">
    <source>
        <dbReference type="EMBL" id="MFD0921969.1"/>
    </source>
</evidence>
<proteinExistence type="predicted"/>
<name>A0ABW3FTT1_9PSEU</name>
<reference evidence="3" key="1">
    <citation type="journal article" date="2019" name="Int. J. Syst. Evol. Microbiol.">
        <title>The Global Catalogue of Microorganisms (GCM) 10K type strain sequencing project: providing services to taxonomists for standard genome sequencing and annotation.</title>
        <authorList>
            <consortium name="The Broad Institute Genomics Platform"/>
            <consortium name="The Broad Institute Genome Sequencing Center for Infectious Disease"/>
            <person name="Wu L."/>
            <person name="Ma J."/>
        </authorList>
    </citation>
    <scope>NUCLEOTIDE SEQUENCE [LARGE SCALE GENOMIC DNA]</scope>
    <source>
        <strain evidence="3">CCUG 56401</strain>
    </source>
</reference>
<protein>
    <submittedName>
        <fullName evidence="2">DUF397 domain-containing protein</fullName>
    </submittedName>
</protein>
<feature type="domain" description="DUF397" evidence="1">
    <location>
        <begin position="4"/>
        <end position="57"/>
    </location>
</feature>
<organism evidence="2 3">
    <name type="scientific">Saccharopolyspora rosea</name>
    <dbReference type="NCBI Taxonomy" id="524884"/>
    <lineage>
        <taxon>Bacteria</taxon>
        <taxon>Bacillati</taxon>
        <taxon>Actinomycetota</taxon>
        <taxon>Actinomycetes</taxon>
        <taxon>Pseudonocardiales</taxon>
        <taxon>Pseudonocardiaceae</taxon>
        <taxon>Saccharopolyspora</taxon>
    </lineage>
</organism>
<dbReference type="RefSeq" id="WP_263248280.1">
    <property type="nucleotide sequence ID" value="NZ_BAABLT010000026.1"/>
</dbReference>
<evidence type="ECO:0000259" key="1">
    <source>
        <dbReference type="Pfam" id="PF04149"/>
    </source>
</evidence>
<dbReference type="EMBL" id="JBHTIW010000017">
    <property type="protein sequence ID" value="MFD0921969.1"/>
    <property type="molecule type" value="Genomic_DNA"/>
</dbReference>
<dbReference type="PROSITE" id="PS51257">
    <property type="entry name" value="PROKAR_LIPOPROTEIN"/>
    <property type="match status" value="1"/>
</dbReference>
<dbReference type="Proteomes" id="UP001597018">
    <property type="component" value="Unassembled WGS sequence"/>
</dbReference>